<dbReference type="PANTHER" id="PTHR33103">
    <property type="entry name" value="OS01G0153900 PROTEIN"/>
    <property type="match status" value="1"/>
</dbReference>
<evidence type="ECO:0000256" key="1">
    <source>
        <dbReference type="SAM" id="MobiDB-lite"/>
    </source>
</evidence>
<proteinExistence type="predicted"/>
<dbReference type="EMBL" id="JACEFO010002379">
    <property type="protein sequence ID" value="KAF8662955.1"/>
    <property type="molecule type" value="Genomic_DNA"/>
</dbReference>
<sequence>MGEEQNLQTKKDEKPTTTTTTSLTMKLLAGKDVVDFLLSILALPVATAVKLLGEDAMVGCVGSLYASVDKLDASCLLPGVSKAVLLRPTVASPAVYGSGRWSIAPPQQHQQPKSFFKCSYQLDRCHDYVTDVRGATCPICHHPMSHELRYVEPVAELDDVLVDKKVEEEDETAAAAAAAAAKGFVQGQGVVMYTVTDDLAVSPITFAPTTDDLAALQEMTVQLGHAEGLEILKASLQSKTVLTDVFLAKKDQLLPLTPAEAHGDGARGQRVFSVCSCVHGAPAVSSVNGSIPSASDTDVALRTRTQAS</sequence>
<evidence type="ECO:0000313" key="2">
    <source>
        <dbReference type="EMBL" id="KAF8662955.1"/>
    </source>
</evidence>
<name>A0A835E306_9POAL</name>
<organism evidence="2 3">
    <name type="scientific">Digitaria exilis</name>
    <dbReference type="NCBI Taxonomy" id="1010633"/>
    <lineage>
        <taxon>Eukaryota</taxon>
        <taxon>Viridiplantae</taxon>
        <taxon>Streptophyta</taxon>
        <taxon>Embryophyta</taxon>
        <taxon>Tracheophyta</taxon>
        <taxon>Spermatophyta</taxon>
        <taxon>Magnoliopsida</taxon>
        <taxon>Liliopsida</taxon>
        <taxon>Poales</taxon>
        <taxon>Poaceae</taxon>
        <taxon>PACMAD clade</taxon>
        <taxon>Panicoideae</taxon>
        <taxon>Panicodae</taxon>
        <taxon>Paniceae</taxon>
        <taxon>Anthephorinae</taxon>
        <taxon>Digitaria</taxon>
    </lineage>
</organism>
<feature type="region of interest" description="Disordered" evidence="1">
    <location>
        <begin position="1"/>
        <end position="20"/>
    </location>
</feature>
<evidence type="ECO:0000313" key="3">
    <source>
        <dbReference type="Proteomes" id="UP000636709"/>
    </source>
</evidence>
<keyword evidence="3" id="KW-1185">Reference proteome</keyword>
<dbReference type="OrthoDB" id="2014278at2759"/>
<accession>A0A835E306</accession>
<comment type="caution">
    <text evidence="2">The sequence shown here is derived from an EMBL/GenBank/DDBJ whole genome shotgun (WGS) entry which is preliminary data.</text>
</comment>
<reference evidence="2" key="1">
    <citation type="submission" date="2020-07" db="EMBL/GenBank/DDBJ databases">
        <title>Genome sequence and genetic diversity analysis of an under-domesticated orphan crop, white fonio (Digitaria exilis).</title>
        <authorList>
            <person name="Bennetzen J.L."/>
            <person name="Chen S."/>
            <person name="Ma X."/>
            <person name="Wang X."/>
            <person name="Yssel A.E.J."/>
            <person name="Chaluvadi S.R."/>
            <person name="Johnson M."/>
            <person name="Gangashetty P."/>
            <person name="Hamidou F."/>
            <person name="Sanogo M.D."/>
            <person name="Zwaenepoel A."/>
            <person name="Wallace J."/>
            <person name="Van De Peer Y."/>
            <person name="Van Deynze A."/>
        </authorList>
    </citation>
    <scope>NUCLEOTIDE SEQUENCE</scope>
    <source>
        <tissue evidence="2">Leaves</tissue>
    </source>
</reference>
<dbReference type="Proteomes" id="UP000636709">
    <property type="component" value="Unassembled WGS sequence"/>
</dbReference>
<dbReference type="InterPro" id="IPR007750">
    <property type="entry name" value="DUF674"/>
</dbReference>
<dbReference type="PANTHER" id="PTHR33103:SF96">
    <property type="entry name" value="OS01G0153900 PROTEIN"/>
    <property type="match status" value="1"/>
</dbReference>
<gene>
    <name evidence="2" type="ORF">HU200_055541</name>
</gene>
<dbReference type="Pfam" id="PF05056">
    <property type="entry name" value="DUF674"/>
    <property type="match status" value="1"/>
</dbReference>
<dbReference type="AlphaFoldDB" id="A0A835E306"/>
<protein>
    <submittedName>
        <fullName evidence="2">Uncharacterized protein</fullName>
    </submittedName>
</protein>